<proteinExistence type="predicted"/>
<keyword evidence="3" id="KW-1185">Reference proteome</keyword>
<name>A0AAV4AS41_9GAST</name>
<evidence type="ECO:0000256" key="1">
    <source>
        <dbReference type="SAM" id="MobiDB-lite"/>
    </source>
</evidence>
<dbReference type="AlphaFoldDB" id="A0AAV4AS41"/>
<comment type="caution">
    <text evidence="2">The sequence shown here is derived from an EMBL/GenBank/DDBJ whole genome shotgun (WGS) entry which is preliminary data.</text>
</comment>
<protein>
    <submittedName>
        <fullName evidence="2">Uncharacterized protein</fullName>
    </submittedName>
</protein>
<evidence type="ECO:0000313" key="3">
    <source>
        <dbReference type="Proteomes" id="UP000735302"/>
    </source>
</evidence>
<feature type="compositionally biased region" description="Polar residues" evidence="1">
    <location>
        <begin position="16"/>
        <end position="25"/>
    </location>
</feature>
<dbReference type="Proteomes" id="UP000735302">
    <property type="component" value="Unassembled WGS sequence"/>
</dbReference>
<reference evidence="2 3" key="1">
    <citation type="journal article" date="2021" name="Elife">
        <title>Chloroplast acquisition without the gene transfer in kleptoplastic sea slugs, Plakobranchus ocellatus.</title>
        <authorList>
            <person name="Maeda T."/>
            <person name="Takahashi S."/>
            <person name="Yoshida T."/>
            <person name="Shimamura S."/>
            <person name="Takaki Y."/>
            <person name="Nagai Y."/>
            <person name="Toyoda A."/>
            <person name="Suzuki Y."/>
            <person name="Arimoto A."/>
            <person name="Ishii H."/>
            <person name="Satoh N."/>
            <person name="Nishiyama T."/>
            <person name="Hasebe M."/>
            <person name="Maruyama T."/>
            <person name="Minagawa J."/>
            <person name="Obokata J."/>
            <person name="Shigenobu S."/>
        </authorList>
    </citation>
    <scope>NUCLEOTIDE SEQUENCE [LARGE SCALE GENOMIC DNA]</scope>
</reference>
<sequence length="162" mass="17556">MYTSAISSRRLRAIDNKQSGGSTRSDLYITHPLPRPFIHGLSSVSIIPSGDETDGDPIHTASSQHHQLPSTSSSLDERGLEAEAPMRHFLLPPPIRDGPGHEEDRRVPVMQKVPSLSDLSDNGLVAVRGATRHYGATRGAIWRANAGATRLASWIDGWKGCS</sequence>
<evidence type="ECO:0000313" key="2">
    <source>
        <dbReference type="EMBL" id="GFO11125.1"/>
    </source>
</evidence>
<feature type="compositionally biased region" description="Basic and acidic residues" evidence="1">
    <location>
        <begin position="75"/>
        <end position="86"/>
    </location>
</feature>
<gene>
    <name evidence="2" type="ORF">PoB_003763000</name>
</gene>
<accession>A0AAV4AS41</accession>
<dbReference type="EMBL" id="BLXT01004219">
    <property type="protein sequence ID" value="GFO11125.1"/>
    <property type="molecule type" value="Genomic_DNA"/>
</dbReference>
<organism evidence="2 3">
    <name type="scientific">Plakobranchus ocellatus</name>
    <dbReference type="NCBI Taxonomy" id="259542"/>
    <lineage>
        <taxon>Eukaryota</taxon>
        <taxon>Metazoa</taxon>
        <taxon>Spiralia</taxon>
        <taxon>Lophotrochozoa</taxon>
        <taxon>Mollusca</taxon>
        <taxon>Gastropoda</taxon>
        <taxon>Heterobranchia</taxon>
        <taxon>Euthyneura</taxon>
        <taxon>Panpulmonata</taxon>
        <taxon>Sacoglossa</taxon>
        <taxon>Placobranchoidea</taxon>
        <taxon>Plakobranchidae</taxon>
        <taxon>Plakobranchus</taxon>
    </lineage>
</organism>
<feature type="compositionally biased region" description="Polar residues" evidence="1">
    <location>
        <begin position="60"/>
        <end position="74"/>
    </location>
</feature>
<feature type="region of interest" description="Disordered" evidence="1">
    <location>
        <begin position="44"/>
        <end position="103"/>
    </location>
</feature>
<feature type="region of interest" description="Disordered" evidence="1">
    <location>
        <begin position="1"/>
        <end position="28"/>
    </location>
</feature>